<gene>
    <name evidence="2" type="ORF">PVAP13_5KG282807</name>
</gene>
<keyword evidence="1" id="KW-1133">Transmembrane helix</keyword>
<keyword evidence="1" id="KW-0812">Transmembrane</keyword>
<name>A0A8T0SHS2_PANVG</name>
<accession>A0A8T0SHS2</accession>
<dbReference type="AlphaFoldDB" id="A0A8T0SHS2"/>
<evidence type="ECO:0000313" key="3">
    <source>
        <dbReference type="Proteomes" id="UP000823388"/>
    </source>
</evidence>
<comment type="caution">
    <text evidence="2">The sequence shown here is derived from an EMBL/GenBank/DDBJ whole genome shotgun (WGS) entry which is preliminary data.</text>
</comment>
<evidence type="ECO:0000313" key="2">
    <source>
        <dbReference type="EMBL" id="KAG2597950.1"/>
    </source>
</evidence>
<keyword evidence="1" id="KW-0472">Membrane</keyword>
<protein>
    <submittedName>
        <fullName evidence="2">Uncharacterized protein</fullName>
    </submittedName>
</protein>
<dbReference type="EMBL" id="CM029045">
    <property type="protein sequence ID" value="KAG2597950.1"/>
    <property type="molecule type" value="Genomic_DNA"/>
</dbReference>
<sequence length="112" mass="12606">MFRSAYTATIPPLVLFPSHSSTTASASTGGGARGGCSLTYPAMARVRSNPDNLSYLVFEKLQARRMQGHMHAWIFIRFLLFLEKVLSSFVHMCMWKYLGVIICCINIACYYI</sequence>
<proteinExistence type="predicted"/>
<reference evidence="2" key="1">
    <citation type="submission" date="2020-05" db="EMBL/GenBank/DDBJ databases">
        <title>WGS assembly of Panicum virgatum.</title>
        <authorList>
            <person name="Lovell J.T."/>
            <person name="Jenkins J."/>
            <person name="Shu S."/>
            <person name="Juenger T.E."/>
            <person name="Schmutz J."/>
        </authorList>
    </citation>
    <scope>NUCLEOTIDE SEQUENCE</scope>
    <source>
        <strain evidence="2">AP13</strain>
    </source>
</reference>
<organism evidence="2 3">
    <name type="scientific">Panicum virgatum</name>
    <name type="common">Blackwell switchgrass</name>
    <dbReference type="NCBI Taxonomy" id="38727"/>
    <lineage>
        <taxon>Eukaryota</taxon>
        <taxon>Viridiplantae</taxon>
        <taxon>Streptophyta</taxon>
        <taxon>Embryophyta</taxon>
        <taxon>Tracheophyta</taxon>
        <taxon>Spermatophyta</taxon>
        <taxon>Magnoliopsida</taxon>
        <taxon>Liliopsida</taxon>
        <taxon>Poales</taxon>
        <taxon>Poaceae</taxon>
        <taxon>PACMAD clade</taxon>
        <taxon>Panicoideae</taxon>
        <taxon>Panicodae</taxon>
        <taxon>Paniceae</taxon>
        <taxon>Panicinae</taxon>
        <taxon>Panicum</taxon>
        <taxon>Panicum sect. Hiantes</taxon>
    </lineage>
</organism>
<keyword evidence="3" id="KW-1185">Reference proteome</keyword>
<dbReference type="Proteomes" id="UP000823388">
    <property type="component" value="Chromosome 5K"/>
</dbReference>
<evidence type="ECO:0000256" key="1">
    <source>
        <dbReference type="SAM" id="Phobius"/>
    </source>
</evidence>
<feature type="transmembrane region" description="Helical" evidence="1">
    <location>
        <begin position="95"/>
        <end position="111"/>
    </location>
</feature>